<gene>
    <name evidence="7" type="ORF">UR93_C0007G0017</name>
</gene>
<protein>
    <submittedName>
        <fullName evidence="7">Methicillin resistance protein</fullName>
    </submittedName>
</protein>
<keyword evidence="4" id="KW-0573">Peptidoglycan synthesis</keyword>
<keyword evidence="2" id="KW-0808">Transferase</keyword>
<dbReference type="InterPro" id="IPR003447">
    <property type="entry name" value="FEMABX"/>
</dbReference>
<dbReference type="GO" id="GO:0016755">
    <property type="term" value="F:aminoacyltransferase activity"/>
    <property type="evidence" value="ECO:0007669"/>
    <property type="project" value="InterPro"/>
</dbReference>
<evidence type="ECO:0000256" key="6">
    <source>
        <dbReference type="ARBA" id="ARBA00023316"/>
    </source>
</evidence>
<dbReference type="SUPFAM" id="SSF55729">
    <property type="entry name" value="Acyl-CoA N-acyltransferases (Nat)"/>
    <property type="match status" value="1"/>
</dbReference>
<dbReference type="EMBL" id="LBRB01000007">
    <property type="protein sequence ID" value="KKP88835.1"/>
    <property type="molecule type" value="Genomic_DNA"/>
</dbReference>
<dbReference type="STRING" id="1618333.UR93_C0007G0017"/>
<reference evidence="7 8" key="1">
    <citation type="journal article" date="2015" name="Nature">
        <title>rRNA introns, odd ribosomes, and small enigmatic genomes across a large radiation of phyla.</title>
        <authorList>
            <person name="Brown C.T."/>
            <person name="Hug L.A."/>
            <person name="Thomas B.C."/>
            <person name="Sharon I."/>
            <person name="Castelle C.J."/>
            <person name="Singh A."/>
            <person name="Wilkins M.J."/>
            <person name="Williams K.H."/>
            <person name="Banfield J.F."/>
        </authorList>
    </citation>
    <scope>NUCLEOTIDE SEQUENCE [LARGE SCALE GENOMIC DNA]</scope>
</reference>
<evidence type="ECO:0000256" key="5">
    <source>
        <dbReference type="ARBA" id="ARBA00023315"/>
    </source>
</evidence>
<keyword evidence="3" id="KW-0133">Cell shape</keyword>
<dbReference type="InterPro" id="IPR050644">
    <property type="entry name" value="PG_Glycine_Bridge_Synth"/>
</dbReference>
<dbReference type="PANTHER" id="PTHR36174:SF1">
    <property type="entry name" value="LIPID II:GLYCINE GLYCYLTRANSFERASE"/>
    <property type="match status" value="1"/>
</dbReference>
<dbReference type="Gene3D" id="3.40.630.30">
    <property type="match status" value="1"/>
</dbReference>
<evidence type="ECO:0000313" key="7">
    <source>
        <dbReference type="EMBL" id="KKP88835.1"/>
    </source>
</evidence>
<name>A0A0G0FN29_9BACT</name>
<dbReference type="Pfam" id="PF02388">
    <property type="entry name" value="FemAB"/>
    <property type="match status" value="2"/>
</dbReference>
<evidence type="ECO:0000256" key="3">
    <source>
        <dbReference type="ARBA" id="ARBA00022960"/>
    </source>
</evidence>
<dbReference type="AlphaFoldDB" id="A0A0G0FN29"/>
<evidence type="ECO:0000313" key="8">
    <source>
        <dbReference type="Proteomes" id="UP000034316"/>
    </source>
</evidence>
<evidence type="ECO:0000256" key="1">
    <source>
        <dbReference type="ARBA" id="ARBA00009943"/>
    </source>
</evidence>
<sequence length="301" mass="35862">MQFLKSIYWQEFQQKYGRKVSRFGDQIIIYFPLKKGLSWGLVPAFEEKDQTKIKTIIQDAQENGAIFLKLEPTENFDWEKIKYKIVSSKNVHPQQTLVLDLTKSEDELLNSMKQKTRYNIRLASKKGIEIIKNPDQGVEIFYQQVKETEMRDKAKFHSLKYYQAMYAVLHNQYHRLDVYLAKFENNYLAGAIVYHDFENKISYYLHGASSDQQKNLMAPYLLQWQMIKDCREVKQKKYDFFGVKTASDDELLADEKHSWYGITKFKLGFAPEGKLINYPKARDLILKPFWYKIYTVYQKIR</sequence>
<dbReference type="PROSITE" id="PS51191">
    <property type="entry name" value="FEMABX"/>
    <property type="match status" value="1"/>
</dbReference>
<evidence type="ECO:0000256" key="4">
    <source>
        <dbReference type="ARBA" id="ARBA00022984"/>
    </source>
</evidence>
<dbReference type="GO" id="GO:0071555">
    <property type="term" value="P:cell wall organization"/>
    <property type="evidence" value="ECO:0007669"/>
    <property type="project" value="UniProtKB-KW"/>
</dbReference>
<dbReference type="GO" id="GO:0009252">
    <property type="term" value="P:peptidoglycan biosynthetic process"/>
    <property type="evidence" value="ECO:0007669"/>
    <property type="project" value="UniProtKB-KW"/>
</dbReference>
<comment type="similarity">
    <text evidence="1">Belongs to the FemABX family.</text>
</comment>
<keyword evidence="5" id="KW-0012">Acyltransferase</keyword>
<dbReference type="InterPro" id="IPR016181">
    <property type="entry name" value="Acyl_CoA_acyltransferase"/>
</dbReference>
<dbReference type="PATRIC" id="fig|1618333.3.peg.294"/>
<dbReference type="GO" id="GO:0008360">
    <property type="term" value="P:regulation of cell shape"/>
    <property type="evidence" value="ECO:0007669"/>
    <property type="project" value="UniProtKB-KW"/>
</dbReference>
<organism evidence="7 8">
    <name type="scientific">Berkelbacteria bacterium GW2011_GWA2_35_9</name>
    <dbReference type="NCBI Taxonomy" id="1618333"/>
    <lineage>
        <taxon>Bacteria</taxon>
        <taxon>Candidatus Berkelbacteria</taxon>
    </lineage>
</organism>
<comment type="caution">
    <text evidence="7">The sequence shown here is derived from an EMBL/GenBank/DDBJ whole genome shotgun (WGS) entry which is preliminary data.</text>
</comment>
<evidence type="ECO:0000256" key="2">
    <source>
        <dbReference type="ARBA" id="ARBA00022679"/>
    </source>
</evidence>
<dbReference type="PANTHER" id="PTHR36174">
    <property type="entry name" value="LIPID II:GLYCINE GLYCYLTRANSFERASE"/>
    <property type="match status" value="1"/>
</dbReference>
<dbReference type="Proteomes" id="UP000034316">
    <property type="component" value="Unassembled WGS sequence"/>
</dbReference>
<accession>A0A0G0FN29</accession>
<proteinExistence type="inferred from homology"/>
<keyword evidence="6" id="KW-0961">Cell wall biogenesis/degradation</keyword>